<dbReference type="InParanoid" id="A0A1Y2DNU7"/>
<evidence type="ECO:0000313" key="2">
    <source>
        <dbReference type="Proteomes" id="UP000193689"/>
    </source>
</evidence>
<keyword evidence="2" id="KW-1185">Reference proteome</keyword>
<name>A0A1Y2DNU7_9PEZI</name>
<dbReference type="EMBL" id="MCFJ01000011">
    <property type="protein sequence ID" value="ORY60849.1"/>
    <property type="molecule type" value="Genomic_DNA"/>
</dbReference>
<dbReference type="Proteomes" id="UP000193689">
    <property type="component" value="Unassembled WGS sequence"/>
</dbReference>
<evidence type="ECO:0000313" key="1">
    <source>
        <dbReference type="EMBL" id="ORY60849.1"/>
    </source>
</evidence>
<gene>
    <name evidence="1" type="ORF">BCR38DRAFT_411959</name>
</gene>
<dbReference type="GeneID" id="63774840"/>
<protein>
    <submittedName>
        <fullName evidence="1">Uncharacterized protein</fullName>
    </submittedName>
</protein>
<comment type="caution">
    <text evidence="1">The sequence shown here is derived from an EMBL/GenBank/DDBJ whole genome shotgun (WGS) entry which is preliminary data.</text>
</comment>
<sequence>MTVFTHPLTTDETHERANIIWSGSRCHEFLWIGILWHLYGEYARADLLDILFRSEKTTTTPSIPYYSQADADSAVRKYGYFQVGPGYTFQELWDACTSFDTASLEEGVIRAWWM</sequence>
<organism evidence="1 2">
    <name type="scientific">Pseudomassariella vexata</name>
    <dbReference type="NCBI Taxonomy" id="1141098"/>
    <lineage>
        <taxon>Eukaryota</taxon>
        <taxon>Fungi</taxon>
        <taxon>Dikarya</taxon>
        <taxon>Ascomycota</taxon>
        <taxon>Pezizomycotina</taxon>
        <taxon>Sordariomycetes</taxon>
        <taxon>Xylariomycetidae</taxon>
        <taxon>Amphisphaeriales</taxon>
        <taxon>Pseudomassariaceae</taxon>
        <taxon>Pseudomassariella</taxon>
    </lineage>
</organism>
<dbReference type="RefSeq" id="XP_040713076.1">
    <property type="nucleotide sequence ID" value="XM_040858628.1"/>
</dbReference>
<reference evidence="1 2" key="1">
    <citation type="submission" date="2016-07" db="EMBL/GenBank/DDBJ databases">
        <title>Pervasive Adenine N6-methylation of Active Genes in Fungi.</title>
        <authorList>
            <consortium name="DOE Joint Genome Institute"/>
            <person name="Mondo S.J."/>
            <person name="Dannebaum R.O."/>
            <person name="Kuo R.C."/>
            <person name="Labutti K."/>
            <person name="Haridas S."/>
            <person name="Kuo A."/>
            <person name="Salamov A."/>
            <person name="Ahrendt S.R."/>
            <person name="Lipzen A."/>
            <person name="Sullivan W."/>
            <person name="Andreopoulos W.B."/>
            <person name="Clum A."/>
            <person name="Lindquist E."/>
            <person name="Daum C."/>
            <person name="Ramamoorthy G.K."/>
            <person name="Gryganskyi A."/>
            <person name="Culley D."/>
            <person name="Magnuson J.K."/>
            <person name="James T.Y."/>
            <person name="O'Malley M.A."/>
            <person name="Stajich J.E."/>
            <person name="Spatafora J.W."/>
            <person name="Visel A."/>
            <person name="Grigoriev I.V."/>
        </authorList>
    </citation>
    <scope>NUCLEOTIDE SEQUENCE [LARGE SCALE GENOMIC DNA]</scope>
    <source>
        <strain evidence="1 2">CBS 129021</strain>
    </source>
</reference>
<accession>A0A1Y2DNU7</accession>
<proteinExistence type="predicted"/>
<dbReference type="AlphaFoldDB" id="A0A1Y2DNU7"/>
<dbReference type="STRING" id="1141098.A0A1Y2DNU7"/>